<dbReference type="SUPFAM" id="SSF53335">
    <property type="entry name" value="S-adenosyl-L-methionine-dependent methyltransferases"/>
    <property type="match status" value="1"/>
</dbReference>
<comment type="similarity">
    <text evidence="1">Belongs to the class I-like SAM-binding methyltransferase superfamily. EEF2KMT family.</text>
</comment>
<evidence type="ECO:0000256" key="1">
    <source>
        <dbReference type="ARBA" id="ARBA00005511"/>
    </source>
</evidence>
<dbReference type="Pfam" id="PF14904">
    <property type="entry name" value="FAM86"/>
    <property type="match status" value="1"/>
</dbReference>
<dbReference type="Pfam" id="PF10294">
    <property type="entry name" value="Methyltransf_16"/>
    <property type="match status" value="1"/>
</dbReference>
<dbReference type="EMBL" id="GEBQ01027585">
    <property type="protein sequence ID" value="JAT12392.1"/>
    <property type="molecule type" value="Transcribed_RNA"/>
</dbReference>
<dbReference type="InterPro" id="IPR029426">
    <property type="entry name" value="FAM86_N"/>
</dbReference>
<dbReference type="AlphaFoldDB" id="A0A1B6KLR7"/>
<protein>
    <recommendedName>
        <fullName evidence="3">FAM86 N-terminal domain-containing protein</fullName>
    </recommendedName>
</protein>
<dbReference type="InterPro" id="IPR029063">
    <property type="entry name" value="SAM-dependent_MTases_sf"/>
</dbReference>
<name>A0A1B6KLR7_9HEMI</name>
<keyword evidence="2" id="KW-0808">Transferase</keyword>
<dbReference type="GO" id="GO:0032991">
    <property type="term" value="C:protein-containing complex"/>
    <property type="evidence" value="ECO:0007669"/>
    <property type="project" value="TreeGrafter"/>
</dbReference>
<proteinExistence type="inferred from homology"/>
<evidence type="ECO:0000259" key="3">
    <source>
        <dbReference type="Pfam" id="PF14904"/>
    </source>
</evidence>
<evidence type="ECO:0000256" key="2">
    <source>
        <dbReference type="ARBA" id="ARBA00022679"/>
    </source>
</evidence>
<gene>
    <name evidence="4" type="ORF">g.39447</name>
</gene>
<dbReference type="InterPro" id="IPR019410">
    <property type="entry name" value="Methyltransf_16"/>
</dbReference>
<sequence length="341" mass="38414">MLCEFYNNELDTTVLVIQKAFLCSSVLTSRDWEEVIKFIRKDSEPIIAQSKVLQASVLHPLNQLHPVKEEYQRVFLKKLISQLEACGEEVSDDLYKNYIEKLSSSRELQECHYRHFRIDGKGYITLQESTRFVTDGTTGLQTWEGGLALAEWCLQHSSEIVGKRVVELGCGLGLTGLAVSTTCRPLSYTLTDCHPSVLSALSHNLQLNQSLLAGIDVTTRLLDWEDSGAFGLPNSVDLVLAADVVYDERLFPALVNTLHHFLCDKPARAVLACTERNRDTLTTFLQYLAAKGLVADELPCPEPATFRYSTTPPIRLFCCSARIQRLEPQYVEHTEREDRDG</sequence>
<organism evidence="4">
    <name type="scientific">Graphocephala atropunctata</name>
    <dbReference type="NCBI Taxonomy" id="36148"/>
    <lineage>
        <taxon>Eukaryota</taxon>
        <taxon>Metazoa</taxon>
        <taxon>Ecdysozoa</taxon>
        <taxon>Arthropoda</taxon>
        <taxon>Hexapoda</taxon>
        <taxon>Insecta</taxon>
        <taxon>Pterygota</taxon>
        <taxon>Neoptera</taxon>
        <taxon>Paraneoptera</taxon>
        <taxon>Hemiptera</taxon>
        <taxon>Auchenorrhyncha</taxon>
        <taxon>Membracoidea</taxon>
        <taxon>Cicadellidae</taxon>
        <taxon>Cicadellinae</taxon>
        <taxon>Cicadellini</taxon>
        <taxon>Graphocephala</taxon>
    </lineage>
</organism>
<reference evidence="4" key="1">
    <citation type="submission" date="2015-11" db="EMBL/GenBank/DDBJ databases">
        <title>De novo transcriptome assembly of four potential Pierce s Disease insect vectors from Arizona vineyards.</title>
        <authorList>
            <person name="Tassone E.E."/>
        </authorList>
    </citation>
    <scope>NUCLEOTIDE SEQUENCE</scope>
</reference>
<dbReference type="Gene3D" id="3.40.50.150">
    <property type="entry name" value="Vaccinia Virus protein VP39"/>
    <property type="match status" value="1"/>
</dbReference>
<feature type="domain" description="FAM86 N-terminal" evidence="3">
    <location>
        <begin position="17"/>
        <end position="100"/>
    </location>
</feature>
<evidence type="ECO:0000313" key="4">
    <source>
        <dbReference type="EMBL" id="JAT12392.1"/>
    </source>
</evidence>
<dbReference type="PANTHER" id="PTHR14614">
    <property type="entry name" value="HEPATOCELLULAR CARCINOMA-ASSOCIATED ANTIGEN"/>
    <property type="match status" value="1"/>
</dbReference>
<dbReference type="PANTHER" id="PTHR14614:SF130">
    <property type="entry name" value="PROTEIN-LYSINE N-METHYLTRANSFERASE EEF2KMT"/>
    <property type="match status" value="1"/>
</dbReference>
<accession>A0A1B6KLR7</accession>
<dbReference type="GO" id="GO:0016740">
    <property type="term" value="F:transferase activity"/>
    <property type="evidence" value="ECO:0007669"/>
    <property type="project" value="UniProtKB-KW"/>
</dbReference>